<keyword evidence="1" id="KW-0285">Flavoprotein</keyword>
<dbReference type="CDD" id="cd04730">
    <property type="entry name" value="NPD_like"/>
    <property type="match status" value="1"/>
</dbReference>
<dbReference type="InterPro" id="IPR004136">
    <property type="entry name" value="NMO"/>
</dbReference>
<gene>
    <name evidence="4" type="ORF">IE4872_PD00153</name>
</gene>
<evidence type="ECO:0000256" key="3">
    <source>
        <dbReference type="ARBA" id="ARBA00023002"/>
    </source>
</evidence>
<dbReference type="PANTHER" id="PTHR32332">
    <property type="entry name" value="2-NITROPROPANE DIOXYGENASE"/>
    <property type="match status" value="1"/>
</dbReference>
<geneLocation type="plasmid" evidence="5">
    <name>prgalie4872d</name>
</geneLocation>
<dbReference type="Proteomes" id="UP000184749">
    <property type="component" value="Plasmid pRgalIE4872d"/>
</dbReference>
<dbReference type="EMBL" id="CP017105">
    <property type="protein sequence ID" value="APO70695.1"/>
    <property type="molecule type" value="Genomic_DNA"/>
</dbReference>
<keyword evidence="4" id="KW-0614">Plasmid</keyword>
<protein>
    <submittedName>
        <fullName evidence="4">2-nitropropane dioxygenase protein</fullName>
    </submittedName>
</protein>
<dbReference type="OrthoDB" id="9778912at2"/>
<dbReference type="GO" id="GO:0051213">
    <property type="term" value="F:dioxygenase activity"/>
    <property type="evidence" value="ECO:0007669"/>
    <property type="project" value="UniProtKB-KW"/>
</dbReference>
<dbReference type="Pfam" id="PF03060">
    <property type="entry name" value="NMO"/>
    <property type="match status" value="2"/>
</dbReference>
<keyword evidence="2" id="KW-0288">FMN</keyword>
<evidence type="ECO:0000313" key="5">
    <source>
        <dbReference type="Proteomes" id="UP000184749"/>
    </source>
</evidence>
<evidence type="ECO:0000256" key="1">
    <source>
        <dbReference type="ARBA" id="ARBA00022630"/>
    </source>
</evidence>
<dbReference type="GO" id="GO:0018580">
    <property type="term" value="F:nitronate monooxygenase activity"/>
    <property type="evidence" value="ECO:0007669"/>
    <property type="project" value="InterPro"/>
</dbReference>
<name>A0A1L5NS11_9HYPH</name>
<accession>A0A1L5NS11</accession>
<evidence type="ECO:0000256" key="2">
    <source>
        <dbReference type="ARBA" id="ARBA00022643"/>
    </source>
</evidence>
<keyword evidence="4" id="KW-0223">Dioxygenase</keyword>
<evidence type="ECO:0000313" key="4">
    <source>
        <dbReference type="EMBL" id="APO70695.1"/>
    </source>
</evidence>
<reference evidence="4 5" key="1">
    <citation type="submission" date="2016-09" db="EMBL/GenBank/DDBJ databases">
        <title>The complete genome sequences of Rhizobium gallicum, symbiovars gallicum and phaseoli, symbionts associated to common bean (Phaseolus vulgaris).</title>
        <authorList>
            <person name="Bustos P."/>
            <person name="Santamaria R.I."/>
            <person name="Perez-Carrascal O.M."/>
            <person name="Juarez S."/>
            <person name="Lozano L."/>
            <person name="Martinez-Flores I."/>
            <person name="Martinez-Romero E."/>
            <person name="Cevallos M."/>
            <person name="Romero D."/>
            <person name="Davila G."/>
            <person name="Gonzalez V."/>
        </authorList>
    </citation>
    <scope>NUCLEOTIDE SEQUENCE [LARGE SCALE GENOMIC DNA]</scope>
    <source>
        <strain evidence="4 5">IE4872</strain>
        <plasmid evidence="5">prgalie4872d</plasmid>
    </source>
</reference>
<dbReference type="PANTHER" id="PTHR32332:SF20">
    <property type="entry name" value="2-NITROPROPANE DIOXYGENASE-LIKE PROTEIN"/>
    <property type="match status" value="1"/>
</dbReference>
<proteinExistence type="predicted"/>
<dbReference type="SUPFAM" id="SSF51412">
    <property type="entry name" value="Inosine monophosphate dehydrogenase (IMPDH)"/>
    <property type="match status" value="1"/>
</dbReference>
<organism evidence="4 5">
    <name type="scientific">Rhizobium gallicum</name>
    <dbReference type="NCBI Taxonomy" id="56730"/>
    <lineage>
        <taxon>Bacteria</taxon>
        <taxon>Pseudomonadati</taxon>
        <taxon>Pseudomonadota</taxon>
        <taxon>Alphaproteobacteria</taxon>
        <taxon>Hyphomicrobiales</taxon>
        <taxon>Rhizobiaceae</taxon>
        <taxon>Rhizobium/Agrobacterium group</taxon>
        <taxon>Rhizobium</taxon>
    </lineage>
</organism>
<sequence>MRNPIFNTEITRLLNIAHPLLCGGLGPGVSDGAYVAAVVNAGGMGFIVSSGYDNPEDFEAELATCRNRVGDKGFGVNLYISRIAGGVERVLDLLPLLSRYGVTCVETAGASPAEIIPRLKEMGITVLHKIPALRYIATAERVGADAVIVVGQECGGHPGIYMIGSIVQAALAPFETRLPTIAAGGFATGRQLVAALAMGNGAILMGSRMMVAEELWINQKFKEFVVSADGTESVVAKKAFRDNHRILDNDTAKAILQLEAEGVTDFDTYRPHFTGKLTRAHYQSGDPSRGTFDWGHSIAFANRIATVEEIFDEIIDDAVKARDRLAELALPTDGGRA</sequence>
<keyword evidence="3" id="KW-0560">Oxidoreductase</keyword>
<dbReference type="AlphaFoldDB" id="A0A1L5NS11"/>
<dbReference type="Gene3D" id="3.20.20.70">
    <property type="entry name" value="Aldolase class I"/>
    <property type="match status" value="1"/>
</dbReference>
<dbReference type="InterPro" id="IPR013785">
    <property type="entry name" value="Aldolase_TIM"/>
</dbReference>
<dbReference type="RefSeq" id="WP_074071160.1">
    <property type="nucleotide sequence ID" value="NZ_CP017105.1"/>
</dbReference>